<evidence type="ECO:0000256" key="5">
    <source>
        <dbReference type="ARBA" id="ARBA00023163"/>
    </source>
</evidence>
<evidence type="ECO:0000313" key="9">
    <source>
        <dbReference type="Proteomes" id="UP001239909"/>
    </source>
</evidence>
<organism evidence="8 9">
    <name type="scientific">Paralimibaculum aggregatum</name>
    <dbReference type="NCBI Taxonomy" id="3036245"/>
    <lineage>
        <taxon>Bacteria</taxon>
        <taxon>Pseudomonadati</taxon>
        <taxon>Pseudomonadota</taxon>
        <taxon>Alphaproteobacteria</taxon>
        <taxon>Rhodobacterales</taxon>
        <taxon>Paracoccaceae</taxon>
        <taxon>Paralimibaculum</taxon>
    </lineage>
</organism>
<dbReference type="InterPro" id="IPR006027">
    <property type="entry name" value="NusB_RsmB_TIM44"/>
</dbReference>
<dbReference type="SUPFAM" id="SSF48013">
    <property type="entry name" value="NusB-like"/>
    <property type="match status" value="1"/>
</dbReference>
<dbReference type="Pfam" id="PF01029">
    <property type="entry name" value="NusB"/>
    <property type="match status" value="1"/>
</dbReference>
<keyword evidence="2 6" id="KW-0889">Transcription antitermination</keyword>
<dbReference type="PANTHER" id="PTHR11078">
    <property type="entry name" value="N UTILIZATION SUBSTANCE PROTEIN B-RELATED"/>
    <property type="match status" value="1"/>
</dbReference>
<keyword evidence="3 6" id="KW-0694">RNA-binding</keyword>
<evidence type="ECO:0000256" key="1">
    <source>
        <dbReference type="ARBA" id="ARBA00005952"/>
    </source>
</evidence>
<evidence type="ECO:0000313" key="8">
    <source>
        <dbReference type="EMBL" id="GMG81677.1"/>
    </source>
</evidence>
<comment type="function">
    <text evidence="6">Involved in transcription antitermination. Required for transcription of ribosomal RNA (rRNA) genes. Binds specifically to the boxA antiterminator sequence of the ribosomal RNA (rrn) operons.</text>
</comment>
<sequence>MADRTQSRGRLARSAARLAAVQALYQMEVSGANWRAVRQEFETHRLGAEIEGAQYHDADLALFRDILSGVVERQSQIDKLTDKALVARWPLGRIDPTLRAVFRAAGHELIARPDIPPKVTIGEYLDVAKAFFEEGREAKFVNGVLDHMAREARPGALDPRGPGPG</sequence>
<dbReference type="PANTHER" id="PTHR11078:SF3">
    <property type="entry name" value="ANTITERMINATION NUSB DOMAIN-CONTAINING PROTEIN"/>
    <property type="match status" value="1"/>
</dbReference>
<proteinExistence type="inferred from homology"/>
<comment type="similarity">
    <text evidence="1 6">Belongs to the NusB family.</text>
</comment>
<dbReference type="NCBIfam" id="TIGR01951">
    <property type="entry name" value="nusB"/>
    <property type="match status" value="1"/>
</dbReference>
<keyword evidence="4 6" id="KW-0805">Transcription regulation</keyword>
<dbReference type="RefSeq" id="WP_285670392.1">
    <property type="nucleotide sequence ID" value="NZ_BSYI01000005.1"/>
</dbReference>
<evidence type="ECO:0000256" key="6">
    <source>
        <dbReference type="HAMAP-Rule" id="MF_00073"/>
    </source>
</evidence>
<dbReference type="InterPro" id="IPR035926">
    <property type="entry name" value="NusB-like_sf"/>
</dbReference>
<dbReference type="HAMAP" id="MF_00073">
    <property type="entry name" value="NusB"/>
    <property type="match status" value="1"/>
</dbReference>
<reference evidence="8 9" key="1">
    <citation type="submission" date="2023-04" db="EMBL/GenBank/DDBJ databases">
        <title>Marinoamorphus aggregata gen. nov., sp. Nov., isolate from tissue of brittle star Ophioplocus japonicus.</title>
        <authorList>
            <person name="Kawano K."/>
            <person name="Sawayama S."/>
            <person name="Nakagawa S."/>
        </authorList>
    </citation>
    <scope>NUCLEOTIDE SEQUENCE [LARGE SCALE GENOMIC DNA]</scope>
    <source>
        <strain evidence="8 9">NKW23</strain>
    </source>
</reference>
<dbReference type="Proteomes" id="UP001239909">
    <property type="component" value="Unassembled WGS sequence"/>
</dbReference>
<evidence type="ECO:0000256" key="4">
    <source>
        <dbReference type="ARBA" id="ARBA00023015"/>
    </source>
</evidence>
<comment type="caution">
    <text evidence="8">The sequence shown here is derived from an EMBL/GenBank/DDBJ whole genome shotgun (WGS) entry which is preliminary data.</text>
</comment>
<feature type="domain" description="NusB/RsmB/TIM44" evidence="7">
    <location>
        <begin position="15"/>
        <end position="150"/>
    </location>
</feature>
<evidence type="ECO:0000256" key="3">
    <source>
        <dbReference type="ARBA" id="ARBA00022884"/>
    </source>
</evidence>
<dbReference type="EMBL" id="BSYI01000005">
    <property type="protein sequence ID" value="GMG81677.1"/>
    <property type="molecule type" value="Genomic_DNA"/>
</dbReference>
<protein>
    <recommendedName>
        <fullName evidence="6">Transcription antitermination protein NusB</fullName>
    </recommendedName>
    <alternativeName>
        <fullName evidence="6">Antitermination factor NusB</fullName>
    </alternativeName>
</protein>
<accession>A0ABQ6LEB1</accession>
<dbReference type="InterPro" id="IPR011605">
    <property type="entry name" value="NusB_fam"/>
</dbReference>
<keyword evidence="5 6" id="KW-0804">Transcription</keyword>
<dbReference type="Gene3D" id="1.10.940.10">
    <property type="entry name" value="NusB-like"/>
    <property type="match status" value="1"/>
</dbReference>
<evidence type="ECO:0000259" key="7">
    <source>
        <dbReference type="Pfam" id="PF01029"/>
    </source>
</evidence>
<gene>
    <name evidence="6 8" type="primary">nusB</name>
    <name evidence="8" type="ORF">LNKW23_08900</name>
</gene>
<keyword evidence="9" id="KW-1185">Reference proteome</keyword>
<evidence type="ECO:0000256" key="2">
    <source>
        <dbReference type="ARBA" id="ARBA00022814"/>
    </source>
</evidence>
<name>A0ABQ6LEB1_9RHOB</name>